<evidence type="ECO:0000256" key="16">
    <source>
        <dbReference type="HAMAP-Rule" id="MF_01274"/>
    </source>
</evidence>
<dbReference type="HOGENOM" id="CLU_066627_2_0_10"/>
<dbReference type="STRING" id="880071.Fleli_1663"/>
<dbReference type="InterPro" id="IPR043129">
    <property type="entry name" value="ATPase_NBD"/>
</dbReference>
<evidence type="ECO:0000256" key="14">
    <source>
        <dbReference type="ARBA" id="ARBA00038036"/>
    </source>
</evidence>
<feature type="binding site" evidence="16">
    <location>
        <position position="149"/>
    </location>
    <ligand>
        <name>ATP</name>
        <dbReference type="ChEBI" id="CHEBI:30616"/>
    </ligand>
</feature>
<feature type="binding site" evidence="16">
    <location>
        <position position="205"/>
    </location>
    <ligand>
        <name>substrate</name>
    </ligand>
</feature>
<comment type="cofactor">
    <cofactor evidence="2">
        <name>K(+)</name>
        <dbReference type="ChEBI" id="CHEBI:29103"/>
    </cofactor>
</comment>
<dbReference type="Proteomes" id="UP000006054">
    <property type="component" value="Chromosome"/>
</dbReference>
<dbReference type="SUPFAM" id="SSF53067">
    <property type="entry name" value="Actin-like ATPase domain"/>
    <property type="match status" value="2"/>
</dbReference>
<evidence type="ECO:0000256" key="7">
    <source>
        <dbReference type="ARBA" id="ARBA00022490"/>
    </source>
</evidence>
<dbReference type="InterPro" id="IPR004619">
    <property type="entry name" value="Type_III_PanK"/>
</dbReference>
<dbReference type="NCBIfam" id="TIGR00671">
    <property type="entry name" value="baf"/>
    <property type="match status" value="1"/>
</dbReference>
<evidence type="ECO:0000256" key="11">
    <source>
        <dbReference type="ARBA" id="ARBA00022840"/>
    </source>
</evidence>
<evidence type="ECO:0000313" key="17">
    <source>
        <dbReference type="EMBL" id="AFM04073.1"/>
    </source>
</evidence>
<comment type="cofactor">
    <cofactor evidence="16">
        <name>NH4(+)</name>
        <dbReference type="ChEBI" id="CHEBI:28938"/>
    </cofactor>
    <cofactor evidence="16">
        <name>K(+)</name>
        <dbReference type="ChEBI" id="CHEBI:29103"/>
    </cofactor>
    <text evidence="16">A monovalent cation. Ammonium or potassium.</text>
</comment>
<name>I4AJD8_BERLS</name>
<comment type="subunit">
    <text evidence="5 16">Homodimer.</text>
</comment>
<evidence type="ECO:0000256" key="5">
    <source>
        <dbReference type="ARBA" id="ARBA00011738"/>
    </source>
</evidence>
<keyword evidence="8 16" id="KW-0808">Transferase</keyword>
<feature type="binding site" evidence="16">
    <location>
        <begin position="7"/>
        <end position="14"/>
    </location>
    <ligand>
        <name>ATP</name>
        <dbReference type="ChEBI" id="CHEBI:30616"/>
    </ligand>
</feature>
<evidence type="ECO:0000256" key="4">
    <source>
        <dbReference type="ARBA" id="ARBA00005225"/>
    </source>
</evidence>
<dbReference type="GO" id="GO:0004594">
    <property type="term" value="F:pantothenate kinase activity"/>
    <property type="evidence" value="ECO:0007669"/>
    <property type="project" value="UniProtKB-UniRule"/>
</dbReference>
<evidence type="ECO:0000256" key="13">
    <source>
        <dbReference type="ARBA" id="ARBA00022993"/>
    </source>
</evidence>
<keyword evidence="16" id="KW-0479">Metal-binding</keyword>
<keyword evidence="11 16" id="KW-0067">ATP-binding</keyword>
<comment type="pathway">
    <text evidence="4 16">Cofactor biosynthesis; coenzyme A biosynthesis; CoA from (R)-pantothenate: step 1/5.</text>
</comment>
<dbReference type="HAMAP" id="MF_01274">
    <property type="entry name" value="Pantothen_kinase_3"/>
    <property type="match status" value="1"/>
</dbReference>
<evidence type="ECO:0000256" key="9">
    <source>
        <dbReference type="ARBA" id="ARBA00022741"/>
    </source>
</evidence>
<keyword evidence="13 16" id="KW-0173">Coenzyme A biosynthesis</keyword>
<keyword evidence="10 16" id="KW-0418">Kinase</keyword>
<gene>
    <name evidence="16" type="primary">coaX</name>
    <name evidence="17" type="ordered locus">Fleli_1663</name>
</gene>
<dbReference type="KEGG" id="fli:Fleli_1663"/>
<dbReference type="EC" id="2.7.1.33" evidence="6 16"/>
<dbReference type="Gene3D" id="3.30.420.40">
    <property type="match status" value="2"/>
</dbReference>
<feature type="binding site" evidence="16">
    <location>
        <begin position="120"/>
        <end position="123"/>
    </location>
    <ligand>
        <name>substrate</name>
    </ligand>
</feature>
<keyword evidence="9 16" id="KW-0547">Nucleotide-binding</keyword>
<dbReference type="EMBL" id="CP003345">
    <property type="protein sequence ID" value="AFM04073.1"/>
    <property type="molecule type" value="Genomic_DNA"/>
</dbReference>
<comment type="catalytic activity">
    <reaction evidence="1 16">
        <text>(R)-pantothenate + ATP = (R)-4'-phosphopantothenate + ADP + H(+)</text>
        <dbReference type="Rhea" id="RHEA:16373"/>
        <dbReference type="ChEBI" id="CHEBI:10986"/>
        <dbReference type="ChEBI" id="CHEBI:15378"/>
        <dbReference type="ChEBI" id="CHEBI:29032"/>
        <dbReference type="ChEBI" id="CHEBI:30616"/>
        <dbReference type="ChEBI" id="CHEBI:456216"/>
        <dbReference type="EC" id="2.7.1.33"/>
    </reaction>
</comment>
<dbReference type="PATRIC" id="fig|880071.3.peg.1635"/>
<dbReference type="GO" id="GO:0015937">
    <property type="term" value="P:coenzyme A biosynthetic process"/>
    <property type="evidence" value="ECO:0007669"/>
    <property type="project" value="UniProtKB-UniRule"/>
</dbReference>
<evidence type="ECO:0000256" key="6">
    <source>
        <dbReference type="ARBA" id="ARBA00012102"/>
    </source>
</evidence>
<dbReference type="CDD" id="cd24015">
    <property type="entry name" value="ASKHA_NBD_PanK-III"/>
    <property type="match status" value="1"/>
</dbReference>
<reference evidence="18" key="1">
    <citation type="submission" date="2012-06" db="EMBL/GenBank/DDBJ databases">
        <title>The complete genome of Flexibacter litoralis DSM 6794.</title>
        <authorList>
            <person name="Lucas S."/>
            <person name="Copeland A."/>
            <person name="Lapidus A."/>
            <person name="Glavina del Rio T."/>
            <person name="Dalin E."/>
            <person name="Tice H."/>
            <person name="Bruce D."/>
            <person name="Goodwin L."/>
            <person name="Pitluck S."/>
            <person name="Peters L."/>
            <person name="Ovchinnikova G."/>
            <person name="Lu M."/>
            <person name="Kyrpides N."/>
            <person name="Mavromatis K."/>
            <person name="Ivanova N."/>
            <person name="Brettin T."/>
            <person name="Detter J.C."/>
            <person name="Han C."/>
            <person name="Larimer F."/>
            <person name="Land M."/>
            <person name="Hauser L."/>
            <person name="Markowitz V."/>
            <person name="Cheng J.-F."/>
            <person name="Hugenholtz P."/>
            <person name="Woyke T."/>
            <person name="Wu D."/>
            <person name="Spring S."/>
            <person name="Lang E."/>
            <person name="Kopitz M."/>
            <person name="Brambilla E."/>
            <person name="Klenk H.-P."/>
            <person name="Eisen J.A."/>
        </authorList>
    </citation>
    <scope>NUCLEOTIDE SEQUENCE [LARGE SCALE GENOMIC DNA]</scope>
    <source>
        <strain evidence="18">ATCC 23117 / DSM 6794 / NBRC 15988 / NCIMB 1366 / Sio-4</strain>
    </source>
</reference>
<evidence type="ECO:0000256" key="2">
    <source>
        <dbReference type="ARBA" id="ARBA00001958"/>
    </source>
</evidence>
<dbReference type="OrthoDB" id="9804707at2"/>
<comment type="subcellular location">
    <subcellularLocation>
        <location evidence="3 16">Cytoplasm</location>
    </subcellularLocation>
</comment>
<comment type="function">
    <text evidence="16">Catalyzes the phosphorylation of pantothenate (Pan), the first step in CoA biosynthesis.</text>
</comment>
<dbReference type="GO" id="GO:0005737">
    <property type="term" value="C:cytoplasm"/>
    <property type="evidence" value="ECO:0007669"/>
    <property type="project" value="UniProtKB-SubCell"/>
</dbReference>
<evidence type="ECO:0000256" key="3">
    <source>
        <dbReference type="ARBA" id="ARBA00004496"/>
    </source>
</evidence>
<proteinExistence type="inferred from homology"/>
<protein>
    <recommendedName>
        <fullName evidence="15 16">Type III pantothenate kinase</fullName>
        <ecNumber evidence="6 16">2.7.1.33</ecNumber>
    </recommendedName>
    <alternativeName>
        <fullName evidence="16">PanK-III</fullName>
    </alternativeName>
    <alternativeName>
        <fullName evidence="16">Pantothenic acid kinase</fullName>
    </alternativeName>
</protein>
<dbReference type="PANTHER" id="PTHR34265:SF1">
    <property type="entry name" value="TYPE III PANTOTHENATE KINASE"/>
    <property type="match status" value="1"/>
</dbReference>
<feature type="binding site" evidence="16">
    <location>
        <position position="113"/>
    </location>
    <ligand>
        <name>substrate</name>
    </ligand>
</feature>
<dbReference type="eggNOG" id="COG1521">
    <property type="taxonomic scope" value="Bacteria"/>
</dbReference>
<evidence type="ECO:0000313" key="18">
    <source>
        <dbReference type="Proteomes" id="UP000006054"/>
    </source>
</evidence>
<evidence type="ECO:0000256" key="10">
    <source>
        <dbReference type="ARBA" id="ARBA00022777"/>
    </source>
</evidence>
<accession>I4AJD8</accession>
<keyword evidence="7 16" id="KW-0963">Cytoplasm</keyword>
<dbReference type="GO" id="GO:0005524">
    <property type="term" value="F:ATP binding"/>
    <property type="evidence" value="ECO:0007669"/>
    <property type="project" value="UniProtKB-UniRule"/>
</dbReference>
<keyword evidence="18" id="KW-1185">Reference proteome</keyword>
<dbReference type="Pfam" id="PF03309">
    <property type="entry name" value="Pan_kinase"/>
    <property type="match status" value="1"/>
</dbReference>
<keyword evidence="12 16" id="KW-0630">Potassium</keyword>
<dbReference type="UniPathway" id="UPA00241">
    <property type="reaction ID" value="UER00352"/>
</dbReference>
<evidence type="ECO:0000256" key="15">
    <source>
        <dbReference type="ARBA" id="ARBA00040883"/>
    </source>
</evidence>
<comment type="similarity">
    <text evidence="14 16">Belongs to the type III pantothenate kinase family.</text>
</comment>
<evidence type="ECO:0000256" key="1">
    <source>
        <dbReference type="ARBA" id="ARBA00001206"/>
    </source>
</evidence>
<dbReference type="PANTHER" id="PTHR34265">
    <property type="entry name" value="TYPE III PANTOTHENATE KINASE"/>
    <property type="match status" value="1"/>
</dbReference>
<evidence type="ECO:0000256" key="8">
    <source>
        <dbReference type="ARBA" id="ARBA00022679"/>
    </source>
</evidence>
<sequence precursor="true">MLLLAVDFGNTTLKAALFENEKLLEVRYSLSIIDLEDWINQIKNNFSKNLEGIIISSVRKNEEIEHSFIENLKKKIKLIIKLNSDSKKIATDSKVISVVVLDENTPLPIQNNYKTPKTLGKDRLAAVIGAYFLEKETTKQPTLVIDAGTCITFDFIDTKESKGIYEGGSISLGLNMRFKALNHFTAKLPLFESNENLPNPMGKSTQEAMQSGVQFGLMSEIKGIIDFYQNQIKSTDNKELDSKLNIVVCGGDALILKKWWEEYVINFTNTTHNYTKWIIEPNLVLIGLQRIFQFIKNNEDN</sequence>
<dbReference type="GO" id="GO:0046872">
    <property type="term" value="F:metal ion binding"/>
    <property type="evidence" value="ECO:0007669"/>
    <property type="project" value="UniProtKB-KW"/>
</dbReference>
<feature type="binding site" evidence="16">
    <location>
        <position position="146"/>
    </location>
    <ligand>
        <name>K(+)</name>
        <dbReference type="ChEBI" id="CHEBI:29103"/>
    </ligand>
</feature>
<dbReference type="RefSeq" id="WP_014797528.1">
    <property type="nucleotide sequence ID" value="NC_018018.1"/>
</dbReference>
<organism evidence="17 18">
    <name type="scientific">Bernardetia litoralis (strain ATCC 23117 / DSM 6794 / NBRC 15988 / NCIMB 1366 / Fx l1 / Sio-4)</name>
    <name type="common">Flexibacter litoralis</name>
    <dbReference type="NCBI Taxonomy" id="880071"/>
    <lineage>
        <taxon>Bacteria</taxon>
        <taxon>Pseudomonadati</taxon>
        <taxon>Bacteroidota</taxon>
        <taxon>Cytophagia</taxon>
        <taxon>Cytophagales</taxon>
        <taxon>Bernardetiaceae</taxon>
        <taxon>Bernardetia</taxon>
    </lineage>
</organism>
<dbReference type="AlphaFoldDB" id="I4AJD8"/>
<feature type="active site" description="Proton acceptor" evidence="16">
    <location>
        <position position="122"/>
    </location>
</feature>
<evidence type="ECO:0000256" key="12">
    <source>
        <dbReference type="ARBA" id="ARBA00022958"/>
    </source>
</evidence>